<reference evidence="13" key="3">
    <citation type="submission" date="2015-02" db="UniProtKB">
        <authorList>
            <consortium name="EnsemblProtists"/>
        </authorList>
    </citation>
    <scope>IDENTIFICATION</scope>
    <source>
        <strain evidence="13">DAOM BR144</strain>
    </source>
</reference>
<dbReference type="Gene3D" id="3.30.420.40">
    <property type="match status" value="2"/>
</dbReference>
<keyword evidence="8" id="KW-0067">ATP-binding</keyword>
<dbReference type="STRING" id="431595.K3WN10"/>
<keyword evidence="6" id="KW-0418">Kinase</keyword>
<protein>
    <recommendedName>
        <fullName evidence="11">fructokinase</fullName>
        <ecNumber evidence="11">2.7.1.4</ecNumber>
    </recommendedName>
</protein>
<dbReference type="InterPro" id="IPR049874">
    <property type="entry name" value="ROK_cs"/>
</dbReference>
<dbReference type="CDD" id="cd24067">
    <property type="entry name" value="ASKHA_NBD_ROK_BsFRK-like"/>
    <property type="match status" value="1"/>
</dbReference>
<evidence type="ECO:0000256" key="4">
    <source>
        <dbReference type="ARBA" id="ARBA00022723"/>
    </source>
</evidence>
<evidence type="ECO:0000256" key="1">
    <source>
        <dbReference type="ARBA" id="ARBA00001946"/>
    </source>
</evidence>
<dbReference type="EnsemblProtists" id="PYU1_T006352">
    <property type="protein sequence ID" value="PYU1_T006352"/>
    <property type="gene ID" value="PYU1_G006340"/>
</dbReference>
<accession>K3WN10</accession>
<dbReference type="PANTHER" id="PTHR42742:SF3">
    <property type="entry name" value="FRUCTOKINASE"/>
    <property type="match status" value="1"/>
</dbReference>
<dbReference type="GO" id="GO:0008865">
    <property type="term" value="F:fructokinase activity"/>
    <property type="evidence" value="ECO:0007669"/>
    <property type="project" value="UniProtKB-EC"/>
</dbReference>
<dbReference type="HOGENOM" id="CLU_036604_3_0_1"/>
<reference evidence="14" key="2">
    <citation type="submission" date="2010-04" db="EMBL/GenBank/DDBJ databases">
        <authorList>
            <person name="Buell R."/>
            <person name="Hamilton J."/>
            <person name="Hostetler J."/>
        </authorList>
    </citation>
    <scope>NUCLEOTIDE SEQUENCE [LARGE SCALE GENOMIC DNA]</scope>
    <source>
        <strain evidence="14">DAOM:BR144</strain>
    </source>
</reference>
<proteinExistence type="inferred from homology"/>
<dbReference type="OMA" id="DIQAYYI"/>
<dbReference type="SUPFAM" id="SSF53067">
    <property type="entry name" value="Actin-like ATPase domain"/>
    <property type="match status" value="1"/>
</dbReference>
<dbReference type="FunFam" id="3.30.420.40:FF:000136">
    <property type="entry name" value="Putative fructokinase"/>
    <property type="match status" value="1"/>
</dbReference>
<dbReference type="InterPro" id="IPR043129">
    <property type="entry name" value="ATPase_NBD"/>
</dbReference>
<evidence type="ECO:0000256" key="11">
    <source>
        <dbReference type="ARBA" id="ARBA00038887"/>
    </source>
</evidence>
<dbReference type="EC" id="2.7.1.4" evidence="11"/>
<evidence type="ECO:0000256" key="7">
    <source>
        <dbReference type="ARBA" id="ARBA00022833"/>
    </source>
</evidence>
<evidence type="ECO:0000256" key="6">
    <source>
        <dbReference type="ARBA" id="ARBA00022777"/>
    </source>
</evidence>
<evidence type="ECO:0000313" key="13">
    <source>
        <dbReference type="EnsemblProtists" id="PYU1_T006352"/>
    </source>
</evidence>
<evidence type="ECO:0000256" key="5">
    <source>
        <dbReference type="ARBA" id="ARBA00022741"/>
    </source>
</evidence>
<dbReference type="VEuPathDB" id="FungiDB:PYU1_G006340"/>
<keyword evidence="9" id="KW-0460">Magnesium</keyword>
<dbReference type="EMBL" id="GL376604">
    <property type="status" value="NOT_ANNOTATED_CDS"/>
    <property type="molecule type" value="Genomic_DNA"/>
</dbReference>
<dbReference type="InterPro" id="IPR051804">
    <property type="entry name" value="Carb_Metab_Reg_Kinase/Isom"/>
</dbReference>
<dbReference type="InterPro" id="IPR000600">
    <property type="entry name" value="ROK"/>
</dbReference>
<reference evidence="14" key="1">
    <citation type="journal article" date="2010" name="Genome Biol.">
        <title>Genome sequence of the necrotrophic plant pathogen Pythium ultimum reveals original pathogenicity mechanisms and effector repertoire.</title>
        <authorList>
            <person name="Levesque C.A."/>
            <person name="Brouwer H."/>
            <person name="Cano L."/>
            <person name="Hamilton J.P."/>
            <person name="Holt C."/>
            <person name="Huitema E."/>
            <person name="Raffaele S."/>
            <person name="Robideau G.P."/>
            <person name="Thines M."/>
            <person name="Win J."/>
            <person name="Zerillo M.M."/>
            <person name="Beakes G.W."/>
            <person name="Boore J.L."/>
            <person name="Busam D."/>
            <person name="Dumas B."/>
            <person name="Ferriera S."/>
            <person name="Fuerstenberg S.I."/>
            <person name="Gachon C.M."/>
            <person name="Gaulin E."/>
            <person name="Govers F."/>
            <person name="Grenville-Briggs L."/>
            <person name="Horner N."/>
            <person name="Hostetler J."/>
            <person name="Jiang R.H."/>
            <person name="Johnson J."/>
            <person name="Krajaejun T."/>
            <person name="Lin H."/>
            <person name="Meijer H.J."/>
            <person name="Moore B."/>
            <person name="Morris P."/>
            <person name="Phuntmart V."/>
            <person name="Puiu D."/>
            <person name="Shetty J."/>
            <person name="Stajich J.E."/>
            <person name="Tripathy S."/>
            <person name="Wawra S."/>
            <person name="van West P."/>
            <person name="Whitty B.R."/>
            <person name="Coutinho P.M."/>
            <person name="Henrissat B."/>
            <person name="Martin F."/>
            <person name="Thomas P.D."/>
            <person name="Tyler B.M."/>
            <person name="De Vries R.P."/>
            <person name="Kamoun S."/>
            <person name="Yandell M."/>
            <person name="Tisserat N."/>
            <person name="Buell C.R."/>
        </authorList>
    </citation>
    <scope>NUCLEOTIDE SEQUENCE</scope>
    <source>
        <strain evidence="14">DAOM:BR144</strain>
    </source>
</reference>
<comment type="cofactor">
    <cofactor evidence="1">
        <name>Mg(2+)</name>
        <dbReference type="ChEBI" id="CHEBI:18420"/>
    </cofactor>
</comment>
<evidence type="ECO:0000256" key="8">
    <source>
        <dbReference type="ARBA" id="ARBA00022840"/>
    </source>
</evidence>
<evidence type="ECO:0000256" key="3">
    <source>
        <dbReference type="ARBA" id="ARBA00022679"/>
    </source>
</evidence>
<evidence type="ECO:0000256" key="10">
    <source>
        <dbReference type="ARBA" id="ARBA00023277"/>
    </source>
</evidence>
<dbReference type="InParanoid" id="K3WN10"/>
<evidence type="ECO:0000256" key="2">
    <source>
        <dbReference type="ARBA" id="ARBA00006479"/>
    </source>
</evidence>
<sequence>MTTSKRFAGVELGGTSWLLAIAVDTPTNIVEQTKIDTTTPKETLDAAIAWLKTQTFDSIGIASFGPIDLNRSSPTYGYITNTPKPDWGNTEIVGVFERAFPGVPIGFETDVNAPALYEVNHGGHGDITSACYITVGTGVGIGVALGGKAVHGHMHPEGGHLFVPLAPADREAGFEGVCPFHGGCVEGMVASPSIAARTGLDRRDVHTLKDDDPIWDTIAHYLAYACMNLTLTVSPEVIVIGGGISKRKKLFALIREKFEKFLNNYVTYPPVESYICPSFHPDIGLVSSIELARLTLLKQQK</sequence>
<name>K3WN10_GLOUD</name>
<keyword evidence="14" id="KW-1185">Reference proteome</keyword>
<keyword evidence="7" id="KW-0862">Zinc</keyword>
<keyword evidence="10" id="KW-0119">Carbohydrate metabolism</keyword>
<dbReference type="PANTHER" id="PTHR42742">
    <property type="entry name" value="TRANSCRIPTIONAL REPRESSOR MPRA"/>
    <property type="match status" value="1"/>
</dbReference>
<keyword evidence="4" id="KW-0479">Metal-binding</keyword>
<dbReference type="AlphaFoldDB" id="K3WN10"/>
<evidence type="ECO:0000313" key="14">
    <source>
        <dbReference type="Proteomes" id="UP000019132"/>
    </source>
</evidence>
<keyword evidence="3" id="KW-0808">Transferase</keyword>
<dbReference type="GO" id="GO:0005524">
    <property type="term" value="F:ATP binding"/>
    <property type="evidence" value="ECO:0007669"/>
    <property type="project" value="UniProtKB-KW"/>
</dbReference>
<organism evidence="13 14">
    <name type="scientific">Globisporangium ultimum (strain ATCC 200006 / CBS 805.95 / DAOM BR144)</name>
    <name type="common">Pythium ultimum</name>
    <dbReference type="NCBI Taxonomy" id="431595"/>
    <lineage>
        <taxon>Eukaryota</taxon>
        <taxon>Sar</taxon>
        <taxon>Stramenopiles</taxon>
        <taxon>Oomycota</taxon>
        <taxon>Peronosporomycetes</taxon>
        <taxon>Pythiales</taxon>
        <taxon>Pythiaceae</taxon>
        <taxon>Globisporangium</taxon>
    </lineage>
</organism>
<dbReference type="GO" id="GO:0046872">
    <property type="term" value="F:metal ion binding"/>
    <property type="evidence" value="ECO:0007669"/>
    <property type="project" value="UniProtKB-KW"/>
</dbReference>
<comment type="catalytic activity">
    <reaction evidence="12">
        <text>D-fructose + ATP = D-fructose 6-phosphate + ADP + H(+)</text>
        <dbReference type="Rhea" id="RHEA:16125"/>
        <dbReference type="ChEBI" id="CHEBI:15378"/>
        <dbReference type="ChEBI" id="CHEBI:30616"/>
        <dbReference type="ChEBI" id="CHEBI:37721"/>
        <dbReference type="ChEBI" id="CHEBI:61527"/>
        <dbReference type="ChEBI" id="CHEBI:456216"/>
        <dbReference type="EC" id="2.7.1.4"/>
    </reaction>
</comment>
<comment type="similarity">
    <text evidence="2">Belongs to the ROK (NagC/XylR) family.</text>
</comment>
<dbReference type="FunFam" id="3.30.420.40:FF:000153">
    <property type="entry name" value="Putative fructokinase"/>
    <property type="match status" value="1"/>
</dbReference>
<keyword evidence="5" id="KW-0547">Nucleotide-binding</keyword>
<dbReference type="eggNOG" id="ENOG502QRD3">
    <property type="taxonomic scope" value="Eukaryota"/>
</dbReference>
<evidence type="ECO:0000256" key="9">
    <source>
        <dbReference type="ARBA" id="ARBA00022842"/>
    </source>
</evidence>
<evidence type="ECO:0000256" key="12">
    <source>
        <dbReference type="ARBA" id="ARBA00048451"/>
    </source>
</evidence>
<dbReference type="PROSITE" id="PS01125">
    <property type="entry name" value="ROK"/>
    <property type="match status" value="1"/>
</dbReference>
<dbReference type="Pfam" id="PF00480">
    <property type="entry name" value="ROK"/>
    <property type="match status" value="1"/>
</dbReference>
<dbReference type="Proteomes" id="UP000019132">
    <property type="component" value="Unassembled WGS sequence"/>
</dbReference>